<dbReference type="PANTHER" id="PTHR13847">
    <property type="entry name" value="SARCOSINE DEHYDROGENASE-RELATED"/>
    <property type="match status" value="1"/>
</dbReference>
<dbReference type="InterPro" id="IPR006076">
    <property type="entry name" value="FAD-dep_OxRdtase"/>
</dbReference>
<evidence type="ECO:0000256" key="1">
    <source>
        <dbReference type="ARBA" id="ARBA00009410"/>
    </source>
</evidence>
<dbReference type="PANTHER" id="PTHR13847:SF280">
    <property type="entry name" value="D-AMINO ACID DEHYDROGENASE"/>
    <property type="match status" value="1"/>
</dbReference>
<dbReference type="Pfam" id="PF01266">
    <property type="entry name" value="DAO"/>
    <property type="match status" value="1"/>
</dbReference>
<dbReference type="EMBL" id="FNAV01000007">
    <property type="protein sequence ID" value="SDE75574.1"/>
    <property type="molecule type" value="Genomic_DNA"/>
</dbReference>
<gene>
    <name evidence="4" type="ORF">SAMN04488105_10790</name>
</gene>
<dbReference type="Proteomes" id="UP000198994">
    <property type="component" value="Unassembled WGS sequence"/>
</dbReference>
<dbReference type="GO" id="GO:0005737">
    <property type="term" value="C:cytoplasm"/>
    <property type="evidence" value="ECO:0007669"/>
    <property type="project" value="TreeGrafter"/>
</dbReference>
<dbReference type="GO" id="GO:0055130">
    <property type="term" value="P:D-alanine catabolic process"/>
    <property type="evidence" value="ECO:0007669"/>
    <property type="project" value="TreeGrafter"/>
</dbReference>
<dbReference type="Gene3D" id="3.30.9.10">
    <property type="entry name" value="D-Amino Acid Oxidase, subunit A, domain 2"/>
    <property type="match status" value="2"/>
</dbReference>
<protein>
    <submittedName>
        <fullName evidence="4">Glycine/D-amino acid oxidase</fullName>
    </submittedName>
</protein>
<dbReference type="OrthoDB" id="9787190at2"/>
<dbReference type="InterPro" id="IPR036188">
    <property type="entry name" value="FAD/NAD-bd_sf"/>
</dbReference>
<name>A0A1G7FI09_9RHOB</name>
<dbReference type="Gene3D" id="3.50.50.60">
    <property type="entry name" value="FAD/NAD(P)-binding domain"/>
    <property type="match status" value="2"/>
</dbReference>
<evidence type="ECO:0000256" key="2">
    <source>
        <dbReference type="ARBA" id="ARBA00023002"/>
    </source>
</evidence>
<keyword evidence="2" id="KW-0560">Oxidoreductase</keyword>
<dbReference type="STRING" id="282683.SAMN04488105_10790"/>
<reference evidence="5" key="1">
    <citation type="submission" date="2016-10" db="EMBL/GenBank/DDBJ databases">
        <authorList>
            <person name="Varghese N."/>
            <person name="Submissions S."/>
        </authorList>
    </citation>
    <scope>NUCLEOTIDE SEQUENCE [LARGE SCALE GENOMIC DNA]</scope>
    <source>
        <strain evidence="5">DSM 10146</strain>
    </source>
</reference>
<sequence length="443" mass="48503">MPGPRVTPVHGDETLPDKVDVVVIGGGIIGTSTALELSEKGLRVALCEKGGIGQEQSSRNWGWVRISRRDPREIPLMAEALRIWPGMNDRTGRELGYKRTGIMFSCRTDEDMARYERWSEHLKPYQLDSRMVSGAEFAEVMPGCEEPVKGGLYTSVDGRAEPQLAAPAIAEAARDRGAAILTETAVRGIETSAGAVSGVVTERGRIGCDAVVLAGGAWSRLFAGNLGIDFPQLKVMNTVLRTEPLEGGPEAAYWTSEYAFRRRKDGGYTIASGSTNVVDIVPDSFRLALRYLPALQHQWRDLNFRVGPRFGQEAGYARKWRNDEASPFEYTRVLDPKPHPRIIKKTLKAAAKYFPVFEKAKIAQTWAGYIDVTPDAVPVISAVDGQPGFFMASGFSGHGFGIGPAAGRLMSELVTGRAPCVDPHHFRFSRFSDGTKLRPDDGF</sequence>
<dbReference type="RefSeq" id="WP_089959309.1">
    <property type="nucleotide sequence ID" value="NZ_FNAV01000007.1"/>
</dbReference>
<feature type="domain" description="FAD dependent oxidoreductase" evidence="3">
    <location>
        <begin position="20"/>
        <end position="413"/>
    </location>
</feature>
<accession>A0A1G7FI09</accession>
<dbReference type="SUPFAM" id="SSF51905">
    <property type="entry name" value="FAD/NAD(P)-binding domain"/>
    <property type="match status" value="1"/>
</dbReference>
<keyword evidence="5" id="KW-1185">Reference proteome</keyword>
<dbReference type="GO" id="GO:0005886">
    <property type="term" value="C:plasma membrane"/>
    <property type="evidence" value="ECO:0007669"/>
    <property type="project" value="TreeGrafter"/>
</dbReference>
<evidence type="ECO:0000259" key="3">
    <source>
        <dbReference type="Pfam" id="PF01266"/>
    </source>
</evidence>
<dbReference type="AlphaFoldDB" id="A0A1G7FI09"/>
<comment type="similarity">
    <text evidence="1">Belongs to the DadA oxidoreductase family.</text>
</comment>
<evidence type="ECO:0000313" key="5">
    <source>
        <dbReference type="Proteomes" id="UP000198994"/>
    </source>
</evidence>
<proteinExistence type="inferred from homology"/>
<dbReference type="GO" id="GO:0008718">
    <property type="term" value="F:D-amino-acid dehydrogenase activity"/>
    <property type="evidence" value="ECO:0007669"/>
    <property type="project" value="TreeGrafter"/>
</dbReference>
<evidence type="ECO:0000313" key="4">
    <source>
        <dbReference type="EMBL" id="SDE75574.1"/>
    </source>
</evidence>
<organism evidence="4 5">
    <name type="scientific">Salipiger thiooxidans</name>
    <dbReference type="NCBI Taxonomy" id="282683"/>
    <lineage>
        <taxon>Bacteria</taxon>
        <taxon>Pseudomonadati</taxon>
        <taxon>Pseudomonadota</taxon>
        <taxon>Alphaproteobacteria</taxon>
        <taxon>Rhodobacterales</taxon>
        <taxon>Roseobacteraceae</taxon>
        <taxon>Salipiger</taxon>
    </lineage>
</organism>